<evidence type="ECO:0000259" key="6">
    <source>
        <dbReference type="Pfam" id="PF09459"/>
    </source>
</evidence>
<dbReference type="PATRIC" id="fig|42253.5.peg.4154"/>
<evidence type="ECO:0000313" key="7">
    <source>
        <dbReference type="EMBL" id="ALA60588.1"/>
    </source>
</evidence>
<keyword evidence="1" id="KW-0813">Transport</keyword>
<dbReference type="RefSeq" id="WP_053381422.1">
    <property type="nucleotide sequence ID" value="NZ_CP011801.1"/>
</dbReference>
<dbReference type="GO" id="GO:0046872">
    <property type="term" value="F:metal ion binding"/>
    <property type="evidence" value="ECO:0007669"/>
    <property type="project" value="UniProtKB-KW"/>
</dbReference>
<feature type="domain" description="Cytochrome c-552/DMSO reductase-like haem-binding" evidence="6">
    <location>
        <begin position="42"/>
        <end position="247"/>
    </location>
</feature>
<dbReference type="STRING" id="42253.NITMOv2_4208"/>
<dbReference type="GO" id="GO:0020037">
    <property type="term" value="F:heme binding"/>
    <property type="evidence" value="ECO:0007669"/>
    <property type="project" value="InterPro"/>
</dbReference>
<dbReference type="EC" id="1.7.99.4" evidence="7"/>
<organism evidence="7 8">
    <name type="scientific">Nitrospira moscoviensis</name>
    <dbReference type="NCBI Taxonomy" id="42253"/>
    <lineage>
        <taxon>Bacteria</taxon>
        <taxon>Pseudomonadati</taxon>
        <taxon>Nitrospirota</taxon>
        <taxon>Nitrospiria</taxon>
        <taxon>Nitrospirales</taxon>
        <taxon>Nitrospiraceae</taxon>
        <taxon>Nitrospira</taxon>
    </lineage>
</organism>
<dbReference type="Proteomes" id="UP000069205">
    <property type="component" value="Chromosome"/>
</dbReference>
<reference evidence="7 8" key="1">
    <citation type="journal article" date="2015" name="Proc. Natl. Acad. Sci. U.S.A.">
        <title>Expanded metabolic versatility of ubiquitous nitrite-oxidizing bacteria from the genus Nitrospira.</title>
        <authorList>
            <person name="Koch H."/>
            <person name="Lucker S."/>
            <person name="Albertsen M."/>
            <person name="Kitzinger K."/>
            <person name="Herbold C."/>
            <person name="Spieck E."/>
            <person name="Nielsen P.H."/>
            <person name="Wagner M."/>
            <person name="Daims H."/>
        </authorList>
    </citation>
    <scope>NUCLEOTIDE SEQUENCE [LARGE SCALE GENOMIC DNA]</scope>
    <source>
        <strain evidence="7 8">NSP M-1</strain>
    </source>
</reference>
<evidence type="ECO:0000256" key="4">
    <source>
        <dbReference type="ARBA" id="ARBA00022982"/>
    </source>
</evidence>
<dbReference type="InterPro" id="IPR019020">
    <property type="entry name" value="Cyt-c552/DMSO_Rdtase_haem-bd"/>
</dbReference>
<keyword evidence="4" id="KW-0249">Electron transport</keyword>
<keyword evidence="8" id="KW-1185">Reference proteome</keyword>
<evidence type="ECO:0000256" key="1">
    <source>
        <dbReference type="ARBA" id="ARBA00022448"/>
    </source>
</evidence>
<keyword evidence="2" id="KW-0349">Heme</keyword>
<gene>
    <name evidence="7" type="ORF">NITMOv2_4208</name>
</gene>
<dbReference type="Pfam" id="PF09459">
    <property type="entry name" value="EB_dh"/>
    <property type="match status" value="1"/>
</dbReference>
<dbReference type="KEGG" id="nmv:NITMOv2_4208"/>
<dbReference type="AlphaFoldDB" id="A0A0K2GHZ1"/>
<proteinExistence type="predicted"/>
<dbReference type="Gene3D" id="2.60.40.1190">
    <property type="match status" value="1"/>
</dbReference>
<keyword evidence="7" id="KW-0560">Oxidoreductase</keyword>
<dbReference type="EMBL" id="CP011801">
    <property type="protein sequence ID" value="ALA60588.1"/>
    <property type="molecule type" value="Genomic_DNA"/>
</dbReference>
<sequence>MLALALVMAAGLTWIGIPAVSSQGLFVRSHKVDGPVPATPDDPTWDRITPLTLPLSGQVITRPAWPQPSVSAIAVRSVHNGKQIAFHLTWEDRTKNDRITPGTFRDSVALGLALGDAPAFFCMGQLDHYVNIWQWKADWQTDIDLRAARDHSPDQLGGVRRFETIPRRVSSVEALLGGGFSTLTPTQYQGRVQGKALWKDGRWHVVMTRTLTTVDQENEAPLGPGRAQALVLAVWDGGIQERNGQKAVSSWLQLVLDPLPSL</sequence>
<accession>A0A0K2GHZ1</accession>
<dbReference type="GO" id="GO:0016491">
    <property type="term" value="F:oxidoreductase activity"/>
    <property type="evidence" value="ECO:0007669"/>
    <property type="project" value="UniProtKB-KW"/>
</dbReference>
<name>A0A0K2GHZ1_NITMO</name>
<evidence type="ECO:0000256" key="2">
    <source>
        <dbReference type="ARBA" id="ARBA00022617"/>
    </source>
</evidence>
<evidence type="ECO:0000256" key="5">
    <source>
        <dbReference type="ARBA" id="ARBA00023004"/>
    </source>
</evidence>
<evidence type="ECO:0000313" key="8">
    <source>
        <dbReference type="Proteomes" id="UP000069205"/>
    </source>
</evidence>
<keyword evidence="3" id="KW-0479">Metal-binding</keyword>
<protein>
    <submittedName>
        <fullName evidence="7">Putative Nitrite oxidoreductase, membrane subunit</fullName>
        <ecNumber evidence="7">1.7.99.4</ecNumber>
    </submittedName>
</protein>
<evidence type="ECO:0000256" key="3">
    <source>
        <dbReference type="ARBA" id="ARBA00022723"/>
    </source>
</evidence>
<keyword evidence="5" id="KW-0408">Iron</keyword>